<dbReference type="EMBL" id="JADCTT010000005">
    <property type="protein sequence ID" value="KAF9751421.1"/>
    <property type="molecule type" value="Genomic_DNA"/>
</dbReference>
<name>A0A8H7N914_BIOOC</name>
<reference evidence="2" key="1">
    <citation type="submission" date="2020-10" db="EMBL/GenBank/DDBJ databases">
        <title>High-Quality Genome Resource of Clonostachys rosea strain S41 by Oxford Nanopore Long-Read Sequencing.</title>
        <authorList>
            <person name="Wang H."/>
        </authorList>
    </citation>
    <scope>NUCLEOTIDE SEQUENCE</scope>
    <source>
        <strain evidence="2">S41</strain>
    </source>
</reference>
<comment type="caution">
    <text evidence="2">The sequence shown here is derived from an EMBL/GenBank/DDBJ whole genome shotgun (WGS) entry which is preliminary data.</text>
</comment>
<evidence type="ECO:0000313" key="3">
    <source>
        <dbReference type="Proteomes" id="UP000616885"/>
    </source>
</evidence>
<proteinExistence type="predicted"/>
<feature type="compositionally biased region" description="Polar residues" evidence="1">
    <location>
        <begin position="66"/>
        <end position="78"/>
    </location>
</feature>
<sequence length="198" mass="21882">MPSPDREPIPQLHPPQLPLLQPPPSPRTHRTLRRLQSAHTLGSANRGSIFSAHASLISQQRHDQQQRNASPTRSSSVIQRVRANSDATSPMVHQMNAVTAAKRAGVNKPVFSHGHLSLQQILRDGPNDGDYVGALESARWKVIDEGVKSAEDGMSTVRIYVWLLLLDAPIMSTDDYLALVHRGLRQHIRKSGTTPSEH</sequence>
<evidence type="ECO:0000313" key="2">
    <source>
        <dbReference type="EMBL" id="KAF9751421.1"/>
    </source>
</evidence>
<feature type="region of interest" description="Disordered" evidence="1">
    <location>
        <begin position="1"/>
        <end position="29"/>
    </location>
</feature>
<feature type="region of interest" description="Disordered" evidence="1">
    <location>
        <begin position="57"/>
        <end position="78"/>
    </location>
</feature>
<organism evidence="2 3">
    <name type="scientific">Bionectria ochroleuca</name>
    <name type="common">Gliocladium roseum</name>
    <dbReference type="NCBI Taxonomy" id="29856"/>
    <lineage>
        <taxon>Eukaryota</taxon>
        <taxon>Fungi</taxon>
        <taxon>Dikarya</taxon>
        <taxon>Ascomycota</taxon>
        <taxon>Pezizomycotina</taxon>
        <taxon>Sordariomycetes</taxon>
        <taxon>Hypocreomycetidae</taxon>
        <taxon>Hypocreales</taxon>
        <taxon>Bionectriaceae</taxon>
        <taxon>Clonostachys</taxon>
    </lineage>
</organism>
<feature type="compositionally biased region" description="Pro residues" evidence="1">
    <location>
        <begin position="11"/>
        <end position="26"/>
    </location>
</feature>
<gene>
    <name evidence="2" type="ORF">IM811_013215</name>
</gene>
<protein>
    <submittedName>
        <fullName evidence="2">Uncharacterized protein</fullName>
    </submittedName>
</protein>
<dbReference type="AlphaFoldDB" id="A0A8H7N914"/>
<dbReference type="Proteomes" id="UP000616885">
    <property type="component" value="Unassembled WGS sequence"/>
</dbReference>
<evidence type="ECO:0000256" key="1">
    <source>
        <dbReference type="SAM" id="MobiDB-lite"/>
    </source>
</evidence>
<accession>A0A8H7N914</accession>